<feature type="transmembrane region" description="Helical" evidence="1">
    <location>
        <begin position="24"/>
        <end position="42"/>
    </location>
</feature>
<proteinExistence type="predicted"/>
<comment type="caution">
    <text evidence="2">The sequence shown here is derived from an EMBL/GenBank/DDBJ whole genome shotgun (WGS) entry which is preliminary data.</text>
</comment>
<dbReference type="AlphaFoldDB" id="A0A366HAT3"/>
<feature type="transmembrane region" description="Helical" evidence="1">
    <location>
        <begin position="49"/>
        <end position="68"/>
    </location>
</feature>
<dbReference type="OrthoDB" id="8702870at2"/>
<keyword evidence="1" id="KW-0472">Membrane</keyword>
<gene>
    <name evidence="2" type="ORF">DFR37_105157</name>
</gene>
<evidence type="ECO:0000313" key="2">
    <source>
        <dbReference type="EMBL" id="RBP39364.1"/>
    </source>
</evidence>
<accession>A0A366HAT3</accession>
<dbReference type="RefSeq" id="WP_113933322.1">
    <property type="nucleotide sequence ID" value="NZ_JACCEU010000003.1"/>
</dbReference>
<feature type="transmembrane region" description="Helical" evidence="1">
    <location>
        <begin position="74"/>
        <end position="93"/>
    </location>
</feature>
<evidence type="ECO:0000256" key="1">
    <source>
        <dbReference type="SAM" id="Phobius"/>
    </source>
</evidence>
<evidence type="ECO:0008006" key="4">
    <source>
        <dbReference type="Google" id="ProtNLM"/>
    </source>
</evidence>
<dbReference type="Proteomes" id="UP000253628">
    <property type="component" value="Unassembled WGS sequence"/>
</dbReference>
<feature type="transmembrane region" description="Helical" evidence="1">
    <location>
        <begin position="114"/>
        <end position="147"/>
    </location>
</feature>
<sequence>MIASQAPVNPASTPGNTARHFSKLTVSLLAAVFGVVGAHWWYLGRRWAWAATAVPCLLIVLVQFYPVWWDNPPFLLLIIPATAGFIEALVFALKPDEKFDARYNPKSGRQTVTGWGPVLVAIGVTLFGSGILVFGIAMIVMHVYVALGWLDGLVL</sequence>
<evidence type="ECO:0000313" key="3">
    <source>
        <dbReference type="Proteomes" id="UP000253628"/>
    </source>
</evidence>
<keyword evidence="1" id="KW-0812">Transmembrane</keyword>
<name>A0A366HAT3_9BURK</name>
<protein>
    <recommendedName>
        <fullName evidence="4">TM2 domain-containing protein</fullName>
    </recommendedName>
</protein>
<keyword evidence="1" id="KW-1133">Transmembrane helix</keyword>
<reference evidence="2 3" key="1">
    <citation type="submission" date="2018-06" db="EMBL/GenBank/DDBJ databases">
        <title>Genomic Encyclopedia of Type Strains, Phase IV (KMG-IV): sequencing the most valuable type-strain genomes for metagenomic binning, comparative biology and taxonomic classification.</title>
        <authorList>
            <person name="Goeker M."/>
        </authorList>
    </citation>
    <scope>NUCLEOTIDE SEQUENCE [LARGE SCALE GENOMIC DNA]</scope>
    <source>
        <strain evidence="2 3">DSM 25520</strain>
    </source>
</reference>
<dbReference type="EMBL" id="QNRQ01000005">
    <property type="protein sequence ID" value="RBP39364.1"/>
    <property type="molecule type" value="Genomic_DNA"/>
</dbReference>
<organism evidence="2 3">
    <name type="scientific">Eoetvoesiella caeni</name>
    <dbReference type="NCBI Taxonomy" id="645616"/>
    <lineage>
        <taxon>Bacteria</taxon>
        <taxon>Pseudomonadati</taxon>
        <taxon>Pseudomonadota</taxon>
        <taxon>Betaproteobacteria</taxon>
        <taxon>Burkholderiales</taxon>
        <taxon>Alcaligenaceae</taxon>
        <taxon>Eoetvoesiella</taxon>
    </lineage>
</organism>
<keyword evidence="3" id="KW-1185">Reference proteome</keyword>